<dbReference type="STRING" id="1802410.A3H75_00550"/>
<dbReference type="GO" id="GO:0016491">
    <property type="term" value="F:oxidoreductase activity"/>
    <property type="evidence" value="ECO:0007669"/>
    <property type="project" value="UniProtKB-KW"/>
</dbReference>
<name>A0A1F7VE41_9BACT</name>
<dbReference type="Proteomes" id="UP000176678">
    <property type="component" value="Unassembled WGS sequence"/>
</dbReference>
<dbReference type="PANTHER" id="PTHR44196:SF1">
    <property type="entry name" value="DEHYDROGENASE_REDUCTASE SDR FAMILY MEMBER 7B"/>
    <property type="match status" value="1"/>
</dbReference>
<protein>
    <recommendedName>
        <fullName evidence="5">Short-chain dehydrogenase</fullName>
    </recommendedName>
</protein>
<dbReference type="InterPro" id="IPR002347">
    <property type="entry name" value="SDR_fam"/>
</dbReference>
<evidence type="ECO:0000313" key="3">
    <source>
        <dbReference type="EMBL" id="OGL88715.1"/>
    </source>
</evidence>
<reference evidence="3 4" key="1">
    <citation type="journal article" date="2016" name="Nat. Commun.">
        <title>Thousands of microbial genomes shed light on interconnected biogeochemical processes in an aquifer system.</title>
        <authorList>
            <person name="Anantharaman K."/>
            <person name="Brown C.T."/>
            <person name="Hug L.A."/>
            <person name="Sharon I."/>
            <person name="Castelle C.J."/>
            <person name="Probst A.J."/>
            <person name="Thomas B.C."/>
            <person name="Singh A."/>
            <person name="Wilkins M.J."/>
            <person name="Karaoz U."/>
            <person name="Brodie E.L."/>
            <person name="Williams K.H."/>
            <person name="Hubbard S.S."/>
            <person name="Banfield J.F."/>
        </authorList>
    </citation>
    <scope>NUCLEOTIDE SEQUENCE [LARGE SCALE GENOMIC DNA]</scope>
</reference>
<accession>A0A1F7VE41</accession>
<dbReference type="PRINTS" id="PR00081">
    <property type="entry name" value="GDHRDH"/>
</dbReference>
<dbReference type="InterPro" id="IPR036291">
    <property type="entry name" value="NAD(P)-bd_dom_sf"/>
</dbReference>
<gene>
    <name evidence="3" type="ORF">A3H75_00550</name>
</gene>
<sequence length="246" mass="27357">MKIFITGISSGIGRAMAKQLVGAGHEVWGIARRKELLISLQDELHSPLFHFSCGDVKELQQMTAIAQELIAAQFIPDVVVLNAGSYFYDIKKDGFDWGIYKDAFATNLDGALFWVSTFLADFLRRGCGLFIAISSTAALRPSGSASYSASRAAISMAFRQLRLSFDRSGVRFSIIHFGPIATRQWPGRRMFLVPPPEAAAAATITLLDKRSGSYFYPWLTTTLLRVSLYVPDRVFRWVAGLLRPEH</sequence>
<dbReference type="SUPFAM" id="SSF51735">
    <property type="entry name" value="NAD(P)-binding Rossmann-fold domains"/>
    <property type="match status" value="1"/>
</dbReference>
<evidence type="ECO:0000256" key="2">
    <source>
        <dbReference type="ARBA" id="ARBA00023002"/>
    </source>
</evidence>
<evidence type="ECO:0000313" key="4">
    <source>
        <dbReference type="Proteomes" id="UP000176678"/>
    </source>
</evidence>
<comment type="caution">
    <text evidence="3">The sequence shown here is derived from an EMBL/GenBank/DDBJ whole genome shotgun (WGS) entry which is preliminary data.</text>
</comment>
<proteinExistence type="inferred from homology"/>
<dbReference type="GO" id="GO:0016020">
    <property type="term" value="C:membrane"/>
    <property type="evidence" value="ECO:0007669"/>
    <property type="project" value="TreeGrafter"/>
</dbReference>
<dbReference type="PANTHER" id="PTHR44196">
    <property type="entry name" value="DEHYDROGENASE/REDUCTASE SDR FAMILY MEMBER 7B"/>
    <property type="match status" value="1"/>
</dbReference>
<evidence type="ECO:0008006" key="5">
    <source>
        <dbReference type="Google" id="ProtNLM"/>
    </source>
</evidence>
<organism evidence="3 4">
    <name type="scientific">Candidatus Uhrbacteria bacterium RIFCSPLOWO2_02_FULL_51_9</name>
    <dbReference type="NCBI Taxonomy" id="1802410"/>
    <lineage>
        <taxon>Bacteria</taxon>
        <taxon>Candidatus Uhriibacteriota</taxon>
    </lineage>
</organism>
<dbReference type="Pfam" id="PF00106">
    <property type="entry name" value="adh_short"/>
    <property type="match status" value="1"/>
</dbReference>
<comment type="similarity">
    <text evidence="1">Belongs to the short-chain dehydrogenases/reductases (SDR) family.</text>
</comment>
<dbReference type="Gene3D" id="3.40.50.720">
    <property type="entry name" value="NAD(P)-binding Rossmann-like Domain"/>
    <property type="match status" value="1"/>
</dbReference>
<evidence type="ECO:0000256" key="1">
    <source>
        <dbReference type="ARBA" id="ARBA00006484"/>
    </source>
</evidence>
<dbReference type="AlphaFoldDB" id="A0A1F7VE41"/>
<keyword evidence="2" id="KW-0560">Oxidoreductase</keyword>
<dbReference type="EMBL" id="MGES01000031">
    <property type="protein sequence ID" value="OGL88715.1"/>
    <property type="molecule type" value="Genomic_DNA"/>
</dbReference>